<keyword evidence="3" id="KW-1185">Reference proteome</keyword>
<reference evidence="2 3" key="1">
    <citation type="journal article" date="2018" name="IMA Fungus">
        <title>IMA Genome-F 9: Draft genome sequence of Annulohypoxylon stygium, Aspergillus mulundensis, Berkeleyomyces basicola (syn. Thielaviopsis basicola), Ceratocystis smalleyi, two Cercospora beticola strains, Coleophoma cylindrospora, Fusarium fracticaudum, Phialophora cf. hyalina, and Morchella septimelata.</title>
        <authorList>
            <person name="Wingfield B.D."/>
            <person name="Bills G.F."/>
            <person name="Dong Y."/>
            <person name="Huang W."/>
            <person name="Nel W.J."/>
            <person name="Swalarsk-Parry B.S."/>
            <person name="Vaghefi N."/>
            <person name="Wilken P.M."/>
            <person name="An Z."/>
            <person name="de Beer Z.W."/>
            <person name="De Vos L."/>
            <person name="Chen L."/>
            <person name="Duong T.A."/>
            <person name="Gao Y."/>
            <person name="Hammerbacher A."/>
            <person name="Kikkert J.R."/>
            <person name="Li Y."/>
            <person name="Li H."/>
            <person name="Li K."/>
            <person name="Li Q."/>
            <person name="Liu X."/>
            <person name="Ma X."/>
            <person name="Naidoo K."/>
            <person name="Pethybridge S.J."/>
            <person name="Sun J."/>
            <person name="Steenkamp E.T."/>
            <person name="van der Nest M.A."/>
            <person name="van Wyk S."/>
            <person name="Wingfield M.J."/>
            <person name="Xiong C."/>
            <person name="Yue Q."/>
            <person name="Zhang X."/>
        </authorList>
    </citation>
    <scope>NUCLEOTIDE SEQUENCE [LARGE SCALE GENOMIC DNA]</scope>
    <source>
        <strain evidence="2 3">BP 5553</strain>
    </source>
</reference>
<dbReference type="SUPFAM" id="SSF53474">
    <property type="entry name" value="alpha/beta-Hydrolases"/>
    <property type="match status" value="1"/>
</dbReference>
<dbReference type="Proteomes" id="UP000254866">
    <property type="component" value="Unassembled WGS sequence"/>
</dbReference>
<feature type="compositionally biased region" description="Basic and acidic residues" evidence="1">
    <location>
        <begin position="578"/>
        <end position="590"/>
    </location>
</feature>
<proteinExistence type="predicted"/>
<feature type="region of interest" description="Disordered" evidence="1">
    <location>
        <begin position="423"/>
        <end position="458"/>
    </location>
</feature>
<organism evidence="2 3">
    <name type="scientific">Venustampulla echinocandica</name>
    <dbReference type="NCBI Taxonomy" id="2656787"/>
    <lineage>
        <taxon>Eukaryota</taxon>
        <taxon>Fungi</taxon>
        <taxon>Dikarya</taxon>
        <taxon>Ascomycota</taxon>
        <taxon>Pezizomycotina</taxon>
        <taxon>Leotiomycetes</taxon>
        <taxon>Helotiales</taxon>
        <taxon>Pleuroascaceae</taxon>
        <taxon>Venustampulla</taxon>
    </lineage>
</organism>
<evidence type="ECO:0000256" key="1">
    <source>
        <dbReference type="SAM" id="MobiDB-lite"/>
    </source>
</evidence>
<gene>
    <name evidence="2" type="ORF">BP5553_09519</name>
</gene>
<comment type="caution">
    <text evidence="2">The sequence shown here is derived from an EMBL/GenBank/DDBJ whole genome shotgun (WGS) entry which is preliminary data.</text>
</comment>
<feature type="region of interest" description="Disordered" evidence="1">
    <location>
        <begin position="532"/>
        <end position="683"/>
    </location>
</feature>
<dbReference type="InterPro" id="IPR029058">
    <property type="entry name" value="AB_hydrolase_fold"/>
</dbReference>
<dbReference type="AlphaFoldDB" id="A0A370TCZ7"/>
<evidence type="ECO:0000313" key="2">
    <source>
        <dbReference type="EMBL" id="RDL32117.1"/>
    </source>
</evidence>
<evidence type="ECO:0008006" key="4">
    <source>
        <dbReference type="Google" id="ProtNLM"/>
    </source>
</evidence>
<dbReference type="PANTHER" id="PTHR47842:SF3">
    <property type="entry name" value="DUF676 DOMAIN-CONTAINING PROTEIN"/>
    <property type="match status" value="1"/>
</dbReference>
<evidence type="ECO:0000313" key="3">
    <source>
        <dbReference type="Proteomes" id="UP000254866"/>
    </source>
</evidence>
<accession>A0A370TCZ7</accession>
<sequence length="748" mass="82611">MATPTQVDENPPARASRYSRAEPSIGTSESPPLADIATPAQLAEKGRHDMGAPSSPPSSPLAGLATHAQMAEKSHQHRSPPPLPPRSAAAQPPPPPYTANDFERGRLISEQWRSHDPRSSSTHSLVPSESARRGRRTLLLVYIHGFMGNESSFQSFPAHVHNLLTITVAETHMVHTKIYPRYKSRKAIDFARDGFSSWLEPHEDDHTEVVLLGHSMGGILAAEVALQESRPGSTEKPFRHRILGTINFDTPFLGMHPGVVASGISSLFRPAPEPPGSKAPPSSTYGANSPQPESDPTASPSIAQSQTSSQLSLVQSITSPSGQPMPQNSFFNPPFPNDVRLQERQGWSSVMHFIYKHSDGLTNATKQYVMSHLEFGGCLADYPGLKSRYKKLRELEDVDDITREDPLGNQTRPTRVRFVNYYTASTGRPKSPKPPPEAATDDDGHPKDSQAELTNSSMVAAVCPSPTNIPTMHIGKEGDGAITPQPLEDISTRRSVRLQMEDLGESSGVQNDYQEPPEMRHIDSIPIEEDNAAESPTTVNVEVSDQSIPNIKSPSEPPLPPIPDVPKEPDSIDFSLYTDKDSRKIAEKEHKRAVKAYQQAVKDRENMIKDRRKLIEKREKKARQEQDRQLKAEEKQRLKEEKEEVKKGAVASHGESKASQESEASLSSDGKPKRDKKFCMLPPRDSRGGRDKCWVRVYMDGVDEVGAHCGLFFTGPHYESLVGEVGARIEKWLEEDATRRAILEAETS</sequence>
<dbReference type="EMBL" id="NPIC01000011">
    <property type="protein sequence ID" value="RDL32117.1"/>
    <property type="molecule type" value="Genomic_DNA"/>
</dbReference>
<protein>
    <recommendedName>
        <fullName evidence="4">DUF676 domain-containing protein</fullName>
    </recommendedName>
</protein>
<feature type="compositionally biased region" description="Polar residues" evidence="1">
    <location>
        <begin position="534"/>
        <end position="548"/>
    </location>
</feature>
<name>A0A370TCZ7_9HELO</name>
<feature type="compositionally biased region" description="Pro residues" evidence="1">
    <location>
        <begin position="555"/>
        <end position="564"/>
    </location>
</feature>
<dbReference type="GeneID" id="43602368"/>
<dbReference type="Gene3D" id="3.40.50.1820">
    <property type="entry name" value="alpha/beta hydrolase"/>
    <property type="match status" value="1"/>
</dbReference>
<dbReference type="OrthoDB" id="3248508at2759"/>
<feature type="compositionally biased region" description="Basic and acidic residues" evidence="1">
    <location>
        <begin position="616"/>
        <end position="647"/>
    </location>
</feature>
<dbReference type="STRING" id="2656787.A0A370TCZ7"/>
<feature type="compositionally biased region" description="Pro residues" evidence="1">
    <location>
        <begin position="79"/>
        <end position="97"/>
    </location>
</feature>
<feature type="region of interest" description="Disordered" evidence="1">
    <location>
        <begin position="266"/>
        <end position="335"/>
    </location>
</feature>
<feature type="compositionally biased region" description="Low complexity" evidence="1">
    <location>
        <begin position="301"/>
        <end position="332"/>
    </location>
</feature>
<feature type="region of interest" description="Disordered" evidence="1">
    <location>
        <begin position="1"/>
        <end position="101"/>
    </location>
</feature>
<feature type="compositionally biased region" description="Polar residues" evidence="1">
    <location>
        <begin position="284"/>
        <end position="300"/>
    </location>
</feature>
<dbReference type="PANTHER" id="PTHR47842">
    <property type="entry name" value="EXPRESSED PROTEIN"/>
    <property type="match status" value="1"/>
</dbReference>
<feature type="region of interest" description="Disordered" evidence="1">
    <location>
        <begin position="111"/>
        <end position="130"/>
    </location>
</feature>
<dbReference type="RefSeq" id="XP_031866049.1">
    <property type="nucleotide sequence ID" value="XM_032018142.1"/>
</dbReference>